<dbReference type="AlphaFoldDB" id="A0A1W1D7K6"/>
<sequence>MVFNQALDSWGTDDFARVFKLTFNALSLKDLPLMDCCTHSGIIDETSIESTILTSSATQKTISLKIGVFFSEILSGCACSDDPSQAMILENSYCELLVEINRSDAQIKFTYASYAS</sequence>
<protein>
    <submittedName>
        <fullName evidence="1">Uncharacterized protein</fullName>
    </submittedName>
</protein>
<name>A0A1W1D7K6_9ZZZZ</name>
<accession>A0A1W1D7K6</accession>
<organism evidence="1">
    <name type="scientific">hydrothermal vent metagenome</name>
    <dbReference type="NCBI Taxonomy" id="652676"/>
    <lineage>
        <taxon>unclassified sequences</taxon>
        <taxon>metagenomes</taxon>
        <taxon>ecological metagenomes</taxon>
    </lineage>
</organism>
<proteinExistence type="predicted"/>
<dbReference type="EMBL" id="FPHR01000006">
    <property type="protein sequence ID" value="SFV76611.1"/>
    <property type="molecule type" value="Genomic_DNA"/>
</dbReference>
<evidence type="ECO:0000313" key="1">
    <source>
        <dbReference type="EMBL" id="SFV76611.1"/>
    </source>
</evidence>
<reference evidence="1" key="1">
    <citation type="submission" date="2016-10" db="EMBL/GenBank/DDBJ databases">
        <authorList>
            <person name="de Groot N.N."/>
        </authorList>
    </citation>
    <scope>NUCLEOTIDE SEQUENCE</scope>
</reference>
<gene>
    <name evidence="1" type="ORF">MNB_SUP05-4-297</name>
</gene>